<dbReference type="SMART" id="SM00248">
    <property type="entry name" value="ANK"/>
    <property type="match status" value="10"/>
</dbReference>
<feature type="repeat" description="ANK" evidence="3">
    <location>
        <begin position="679"/>
        <end position="711"/>
    </location>
</feature>
<feature type="repeat" description="ANK" evidence="3">
    <location>
        <begin position="1535"/>
        <end position="1559"/>
    </location>
</feature>
<feature type="region of interest" description="Disordered" evidence="4">
    <location>
        <begin position="594"/>
        <end position="663"/>
    </location>
</feature>
<feature type="region of interest" description="Disordered" evidence="4">
    <location>
        <begin position="952"/>
        <end position="972"/>
    </location>
</feature>
<dbReference type="PROSITE" id="PS50297">
    <property type="entry name" value="ANK_REP_REGION"/>
    <property type="match status" value="4"/>
</dbReference>
<feature type="repeat" description="ANK" evidence="3">
    <location>
        <begin position="1501"/>
        <end position="1523"/>
    </location>
</feature>
<protein>
    <submittedName>
        <fullName evidence="5">Ankyrin</fullName>
    </submittedName>
</protein>
<proteinExistence type="predicted"/>
<gene>
    <name evidence="5" type="ORF">WOLCODRAFT_97910</name>
</gene>
<dbReference type="PROSITE" id="PS50088">
    <property type="entry name" value="ANK_REPEAT"/>
    <property type="match status" value="4"/>
</dbReference>
<dbReference type="PANTHER" id="PTHR24198:SF165">
    <property type="entry name" value="ANKYRIN REPEAT-CONTAINING PROTEIN-RELATED"/>
    <property type="match status" value="1"/>
</dbReference>
<evidence type="ECO:0000256" key="3">
    <source>
        <dbReference type="PROSITE-ProRule" id="PRU00023"/>
    </source>
</evidence>
<keyword evidence="2 3" id="KW-0040">ANK repeat</keyword>
<dbReference type="OrthoDB" id="539213at2759"/>
<organism evidence="5 6">
    <name type="scientific">Wolfiporia cocos (strain MD-104)</name>
    <name type="common">Brown rot fungus</name>
    <dbReference type="NCBI Taxonomy" id="742152"/>
    <lineage>
        <taxon>Eukaryota</taxon>
        <taxon>Fungi</taxon>
        <taxon>Dikarya</taxon>
        <taxon>Basidiomycota</taxon>
        <taxon>Agaricomycotina</taxon>
        <taxon>Agaricomycetes</taxon>
        <taxon>Polyporales</taxon>
        <taxon>Phaeolaceae</taxon>
        <taxon>Wolfiporia</taxon>
    </lineage>
</organism>
<sequence length="1799" mass="201879">MPPAPEAHAFLARIAELPPSGPDVFDALSQALQPSLDDEAELRKLFATDKNNPRLQDPHVGLVDVFDAPADIRTTRARVVKDEQDVNAKFVLPLTNERRHKDGAPAMVSSLDEFKKNWAIFTEGSLSQLLDWNNVIAAGGSVQACLNPVPASAKVSKRAMRKHFHNNAYPTSDVDLFLYGLTPEQAEVKINAIYEAVRDSVPWDVTCIRTKHTVSIHSQYPYRAVQIVLRLYNSPAEILAGFDVDAPCCAYDGERVWANPRAIVAMMRQCNTVDMTRRSPSYEVRLVKYSARDFEVYAPSLRREDIDPTIFERSIARIQGLARLLVLERLTTANARDKYLSCRRTLRGRPQSHNAYRRMKKKYKGDLKAGIDFAGLEMNDYDVVSLHIPYGPGWDARRIEKLVYQTDLGMNSPFNPKNKDRRLHRHPAFFGTMKECLEDCCEYCPDPKDEEERKLQEEEDKAYLRGRISFIEEDPGRQSISGSFNPIDVGEWAEQAYMGPTEKLFAAIVARDREAVARLIKQEDTDVNRRDHVGRTPLQMAIMVKAIDISCDLVDADARMTARVADGRTALHLAAQLDLPEVVRKLLDRSALNEEKAKKAEEEAKAKVKEDAENSKMDVDDEEHDDDEHNSSEDDWKSDGDADDGAKKNIEGKNINDSMIPEDEGEPDIINVNAPDWDLAFTPLQYAIVFGSAAVVDQLIAAGADVGLLTKADGYDTHTFHQLTVTALAENEEAVREIAKKLFAAGAVSSQADDELFTIFHRIVCAGKSDLAHTFLHHDSNAKAVVNIPFMHHWNPVIYPVVSAIAKKSYSMVALLLAYGAKLVITEEDYTRVLATSTSTTIDRSASYQEKVCMPLEAAIAARDDVVTLLVAMGAEVNLPSKMASRARRYRWQSECCVTLLEWTRFTIRALEDRLQKLSADVQSETLDEKVQALASQPGWKGETGKVLLMRREKEKKEKESNEAKAKAETEKTRRKLQATKEYFSMVESQLVSNGAKTWNETFPDDNHEVKNLYSDNSRLPTRTTSGTGACYSYHVFTGQWSSFPAPAYSVPRYDELFEACWNGDNAKIEQLCLPKNGSESNKAPLQIAVQLEDGGFNDAVCNPLSISIARRHWDTARLVLAIASAQYEPEKSKATKFQMRGIVLDNEDEEEEEEDDDDDNMDDDSVPINFVDIAKRPSTVKTSVSPQTLLNHGCIQWIDSTETLQRGSVLFRAIFEDDLQAFVQIAELYSSLPEPEPLPTNTLFWTLKYDRRDVLDELIRRSGVGIDVDNENAHEDEVPGATHQKSSKIYLGLNVYGKKRKDLATKNDPNANRQAVQNRNLPLLWDAAKAGALRVIAYLEGDLPLAAYRYYASTHSDERATYLRRAPDLASVLPQWLGWSMNQLNESAITTAILGDNLVVLKELLTMQPKEMEQALIAKIKFAEYNHISVAAASGVAPEIFDYLLDKGISPIELDHRGWNILHILCAQSGQNHARLLHHVLHKLPQDSIERMLHQQSKLNRNTPLHIAVKRSRVDLVRMLVDTKVAPFLFRDSEGSTPLHIAIKRQAASMSELLADAGPVDALYMEDGVGYTPLETTVQNDLLQRTRSGFRGIIQTPDELSNTLDHFADRPFNLAHQSVEIPQLRATVEALLKVGRLHAGTKVATELVKFTELMEARLEREKNAAAEAEARGEKPDTSSDQPARMLLGQWHQEDDTESEFKSEWDHGNRPQDTLKAIEKALAARPFAQMRVLVHLSDVHASVKRSLDESTKTYERVHQGRDDVLEQEMVETVEDKAKQCSALQLCIAGGINHFGLDDI</sequence>
<dbReference type="Gene3D" id="1.25.40.20">
    <property type="entry name" value="Ankyrin repeat-containing domain"/>
    <property type="match status" value="3"/>
</dbReference>
<dbReference type="STRING" id="742152.A0A2H3JD90"/>
<feature type="compositionally biased region" description="Basic and acidic residues" evidence="4">
    <location>
        <begin position="627"/>
        <end position="651"/>
    </location>
</feature>
<reference evidence="5 6" key="1">
    <citation type="journal article" date="2012" name="Science">
        <title>The Paleozoic origin of enzymatic lignin decomposition reconstructed from 31 fungal genomes.</title>
        <authorList>
            <person name="Floudas D."/>
            <person name="Binder M."/>
            <person name="Riley R."/>
            <person name="Barry K."/>
            <person name="Blanchette R.A."/>
            <person name="Henrissat B."/>
            <person name="Martinez A.T."/>
            <person name="Otillar R."/>
            <person name="Spatafora J.W."/>
            <person name="Yadav J.S."/>
            <person name="Aerts A."/>
            <person name="Benoit I."/>
            <person name="Boyd A."/>
            <person name="Carlson A."/>
            <person name="Copeland A."/>
            <person name="Coutinho P.M."/>
            <person name="de Vries R.P."/>
            <person name="Ferreira P."/>
            <person name="Findley K."/>
            <person name="Foster B."/>
            <person name="Gaskell J."/>
            <person name="Glotzer D."/>
            <person name="Gorecki P."/>
            <person name="Heitman J."/>
            <person name="Hesse C."/>
            <person name="Hori C."/>
            <person name="Igarashi K."/>
            <person name="Jurgens J.A."/>
            <person name="Kallen N."/>
            <person name="Kersten P."/>
            <person name="Kohler A."/>
            <person name="Kuees U."/>
            <person name="Kumar T.K.A."/>
            <person name="Kuo A."/>
            <person name="LaButti K."/>
            <person name="Larrondo L.F."/>
            <person name="Lindquist E."/>
            <person name="Ling A."/>
            <person name="Lombard V."/>
            <person name="Lucas S."/>
            <person name="Lundell T."/>
            <person name="Martin R."/>
            <person name="McLaughlin D.J."/>
            <person name="Morgenstern I."/>
            <person name="Morin E."/>
            <person name="Murat C."/>
            <person name="Nagy L.G."/>
            <person name="Nolan M."/>
            <person name="Ohm R.A."/>
            <person name="Patyshakuliyeva A."/>
            <person name="Rokas A."/>
            <person name="Ruiz-Duenas F.J."/>
            <person name="Sabat G."/>
            <person name="Salamov A."/>
            <person name="Samejima M."/>
            <person name="Schmutz J."/>
            <person name="Slot J.C."/>
            <person name="St John F."/>
            <person name="Stenlid J."/>
            <person name="Sun H."/>
            <person name="Sun S."/>
            <person name="Syed K."/>
            <person name="Tsang A."/>
            <person name="Wiebenga A."/>
            <person name="Young D."/>
            <person name="Pisabarro A."/>
            <person name="Eastwood D.C."/>
            <person name="Martin F."/>
            <person name="Cullen D."/>
            <person name="Grigoriev I.V."/>
            <person name="Hibbett D.S."/>
        </authorList>
    </citation>
    <scope>NUCLEOTIDE SEQUENCE [LARGE SCALE GENOMIC DNA]</scope>
    <source>
        <strain evidence="5 6">MD-104</strain>
    </source>
</reference>
<keyword evidence="1" id="KW-0677">Repeat</keyword>
<dbReference type="EMBL" id="KB468053">
    <property type="protein sequence ID" value="PCH39851.1"/>
    <property type="molecule type" value="Genomic_DNA"/>
</dbReference>
<feature type="compositionally biased region" description="Basic and acidic residues" evidence="4">
    <location>
        <begin position="1662"/>
        <end position="1678"/>
    </location>
</feature>
<feature type="compositionally biased region" description="Basic and acidic residues" evidence="4">
    <location>
        <begin position="594"/>
        <end position="618"/>
    </location>
</feature>
<evidence type="ECO:0000256" key="4">
    <source>
        <dbReference type="SAM" id="MobiDB-lite"/>
    </source>
</evidence>
<dbReference type="Proteomes" id="UP000218811">
    <property type="component" value="Unassembled WGS sequence"/>
</dbReference>
<evidence type="ECO:0000313" key="5">
    <source>
        <dbReference type="EMBL" id="PCH39851.1"/>
    </source>
</evidence>
<feature type="region of interest" description="Disordered" evidence="4">
    <location>
        <begin position="1662"/>
        <end position="1684"/>
    </location>
</feature>
<dbReference type="InterPro" id="IPR002110">
    <property type="entry name" value="Ankyrin_rpt"/>
</dbReference>
<accession>A0A2H3JD90</accession>
<feature type="region of interest" description="Disordered" evidence="4">
    <location>
        <begin position="1143"/>
        <end position="1165"/>
    </location>
</feature>
<evidence type="ECO:0000313" key="6">
    <source>
        <dbReference type="Proteomes" id="UP000218811"/>
    </source>
</evidence>
<dbReference type="InterPro" id="IPR036770">
    <property type="entry name" value="Ankyrin_rpt-contain_sf"/>
</dbReference>
<evidence type="ECO:0000256" key="2">
    <source>
        <dbReference type="ARBA" id="ARBA00023043"/>
    </source>
</evidence>
<feature type="compositionally biased region" description="Acidic residues" evidence="4">
    <location>
        <begin position="1146"/>
        <end position="1165"/>
    </location>
</feature>
<dbReference type="OMA" id="ETDWTEM"/>
<dbReference type="Pfam" id="PF12796">
    <property type="entry name" value="Ank_2"/>
    <property type="match status" value="2"/>
</dbReference>
<feature type="repeat" description="ANK" evidence="3">
    <location>
        <begin position="566"/>
        <end position="591"/>
    </location>
</feature>
<name>A0A2H3JD90_WOLCO</name>
<dbReference type="SUPFAM" id="SSF48403">
    <property type="entry name" value="Ankyrin repeat"/>
    <property type="match status" value="2"/>
</dbReference>
<dbReference type="PANTHER" id="PTHR24198">
    <property type="entry name" value="ANKYRIN REPEAT AND PROTEIN KINASE DOMAIN-CONTAINING PROTEIN"/>
    <property type="match status" value="1"/>
</dbReference>
<keyword evidence="6" id="KW-1185">Reference proteome</keyword>
<evidence type="ECO:0000256" key="1">
    <source>
        <dbReference type="ARBA" id="ARBA00022737"/>
    </source>
</evidence>